<keyword evidence="8" id="KW-0496">Mitochondrion</keyword>
<dbReference type="GO" id="GO:0030956">
    <property type="term" value="C:glutamyl-tRNA(Gln) amidotransferase complex"/>
    <property type="evidence" value="ECO:0007669"/>
    <property type="project" value="UniProtKB-UniRule"/>
</dbReference>
<keyword evidence="4 8" id="KW-0067">ATP-binding</keyword>
<dbReference type="SUPFAM" id="SSF89095">
    <property type="entry name" value="GatB/YqeY motif"/>
    <property type="match status" value="1"/>
</dbReference>
<proteinExistence type="inferred from homology"/>
<dbReference type="GO" id="GO:0032543">
    <property type="term" value="P:mitochondrial translation"/>
    <property type="evidence" value="ECO:0007669"/>
    <property type="project" value="UniProtKB-UniRule"/>
</dbReference>
<dbReference type="EC" id="6.3.5.-" evidence="7"/>
<evidence type="ECO:0000313" key="10">
    <source>
        <dbReference type="EMBL" id="KAG0323438.1"/>
    </source>
</evidence>
<keyword evidence="11" id="KW-1185">Reference proteome</keyword>
<feature type="active site" description="Charge relay system" evidence="8">
    <location>
        <position position="150"/>
    </location>
</feature>
<dbReference type="InterPro" id="IPR023168">
    <property type="entry name" value="GatB_Yqey_C_2"/>
</dbReference>
<dbReference type="Proteomes" id="UP000823405">
    <property type="component" value="Unassembled WGS sequence"/>
</dbReference>
<sequence>MHQKNLTELRLALDTKAVSAVELAQHFLARIKAASALNAFLDINPECTLASAAQADTAIANGQAGPLTGIPIAHKDVFVTRHWKSTAGSKMLAHYKSPFEATVVERLANAGMVCVGKTNMDEFAMGSSTENSFFGSTQNPWDLSAVPGGSSGGSAAAVAARLVSAATGSDTGGSIRQPAAFTGVTGIKPTYGRVSRHGMIAFASSLDQAGPIAVSAADCALLLNALAGFDPRDSTSLERETEDFSRHLGHSWSAQVHASQPTPARPEQPNLKGLRIGVPKEYFGAGLAADVRTAIEAAFKVYEALGATLIEISLPKTELSIPVYYVLASAEASSNLSRFDGVRYGHRAAHYRDLADLYQKTRTEGFGAEVKRRILMGSYVLSHGYYDAYYVQAQKIRRIIAQDFQQSFAQCDVMMGPVSPTVAWNLGEKTADPLRILAYPYASGSLIMQWEATIGLETHAQLTCVSKIFSGASTQFGTSPNTQASAVDLALPGVLPVMNRTAVELAIRFGLTIGATITPRSVFERKHYFYPDLPKGYQISQCKLPVVQGGTLTIHVPAHEKTKQAAYQKTIHLTRAHLEEDAGKSLHEDFSEMTGIDLNRAGTPLLEIVTEPDMHSAAEALAYAKTLHTLVVWLGICDGNMQEGSFRCDANVSVRPINQAELGTRTEIKNLNSFRFLEEAINYEIQRQIELLEDGGMVKQETRLYDPERRETRPMRSKEDAHDYRYFPDPDLMPLVIDAAWIERVRSALPELPAAMQIRLIEQYGLSSYDAAVLTSSKALAAYYEGVVTHISTLQKNQAIDPNLAKAAANWVMGELSSQLNRDSIEISACPVGPKQLARLLVRIADGTLSNKLAKEVFQAIWDEKSNDEQAADRIIEAKGLQQISDTSELDVIIEAVLAAHPKSVEEFRAGKEKAFNALIGQAMKATRGKANPQQINEILKRKLA</sequence>
<keyword evidence="2 8" id="KW-0436">Ligase</keyword>
<dbReference type="Pfam" id="PF02934">
    <property type="entry name" value="GatB_N"/>
    <property type="match status" value="1"/>
</dbReference>
<keyword evidence="5 8" id="KW-0648">Protein biosynthesis</keyword>
<dbReference type="NCBIfam" id="NF004014">
    <property type="entry name" value="PRK05477.1-4"/>
    <property type="match status" value="1"/>
</dbReference>
<protein>
    <recommendedName>
        <fullName evidence="7 8">Multifunctional fusion protein</fullName>
    </recommendedName>
    <domain>
        <recommendedName>
            <fullName evidence="7">Glutamyl-tRNA(Gln) amidotransferase subunit B, mitochondrial</fullName>
            <shortName evidence="7">Glu-AdT subunit B</shortName>
            <ecNumber evidence="7">6.3.5.-</ecNumber>
        </recommendedName>
    </domain>
    <domain>
        <recommendedName>
            <fullName evidence="8">Glutamyl-tRNA(Gln) amidotransferase subunit A, mitochondrial</fullName>
            <shortName evidence="8">Glu-AdT subunit A</shortName>
            <ecNumber evidence="8">6.3.5.7</ecNumber>
        </recommendedName>
    </domain>
</protein>
<comment type="catalytic activity">
    <reaction evidence="8">
        <text>L-glutamyl-tRNA(Gln) + L-glutamine + ATP + H2O = L-glutaminyl-tRNA(Gln) + L-glutamate + ADP + phosphate + H(+)</text>
        <dbReference type="Rhea" id="RHEA:17521"/>
        <dbReference type="Rhea" id="RHEA-COMP:9681"/>
        <dbReference type="Rhea" id="RHEA-COMP:9684"/>
        <dbReference type="ChEBI" id="CHEBI:15377"/>
        <dbReference type="ChEBI" id="CHEBI:15378"/>
        <dbReference type="ChEBI" id="CHEBI:29985"/>
        <dbReference type="ChEBI" id="CHEBI:30616"/>
        <dbReference type="ChEBI" id="CHEBI:43474"/>
        <dbReference type="ChEBI" id="CHEBI:58359"/>
        <dbReference type="ChEBI" id="CHEBI:78520"/>
        <dbReference type="ChEBI" id="CHEBI:78521"/>
        <dbReference type="ChEBI" id="CHEBI:456216"/>
        <dbReference type="EC" id="6.3.5.7"/>
    </reaction>
</comment>
<dbReference type="InterPro" id="IPR017959">
    <property type="entry name" value="Asn/Gln-tRNA_amidoTrfase_suB/E"/>
</dbReference>
<evidence type="ECO:0000256" key="2">
    <source>
        <dbReference type="ARBA" id="ARBA00022598"/>
    </source>
</evidence>
<feature type="active site" description="Acyl-ester intermediate" evidence="8">
    <location>
        <position position="174"/>
    </location>
</feature>
<evidence type="ECO:0000256" key="3">
    <source>
        <dbReference type="ARBA" id="ARBA00022741"/>
    </source>
</evidence>
<keyword evidence="3 8" id="KW-0547">Nucleotide-binding</keyword>
<dbReference type="EMBL" id="JAAAIN010000002">
    <property type="protein sequence ID" value="KAG0323438.1"/>
    <property type="molecule type" value="Genomic_DNA"/>
</dbReference>
<dbReference type="Gene3D" id="1.10.10.410">
    <property type="match status" value="1"/>
</dbReference>
<evidence type="ECO:0000256" key="7">
    <source>
        <dbReference type="HAMAP-Rule" id="MF_03147"/>
    </source>
</evidence>
<dbReference type="InterPro" id="IPR003789">
    <property type="entry name" value="Asn/Gln_tRNA_amidoTrase-B-like"/>
</dbReference>
<dbReference type="InterPro" id="IPR036928">
    <property type="entry name" value="AS_sf"/>
</dbReference>
<dbReference type="InterPro" id="IPR004413">
    <property type="entry name" value="GatB"/>
</dbReference>
<dbReference type="GO" id="GO:0070681">
    <property type="term" value="P:glutaminyl-tRNAGln biosynthesis via transamidation"/>
    <property type="evidence" value="ECO:0007669"/>
    <property type="project" value="UniProtKB-UniRule"/>
</dbReference>
<dbReference type="Pfam" id="PF02637">
    <property type="entry name" value="GatB_Yqey"/>
    <property type="match status" value="1"/>
</dbReference>
<dbReference type="AlphaFoldDB" id="A0A9P6RRX4"/>
<dbReference type="InterPro" id="IPR017958">
    <property type="entry name" value="Gln-tRNA_amidoTrfase_suB_CS"/>
</dbReference>
<dbReference type="SUPFAM" id="SSF75304">
    <property type="entry name" value="Amidase signature (AS) enzymes"/>
    <property type="match status" value="1"/>
</dbReference>
<evidence type="ECO:0000256" key="8">
    <source>
        <dbReference type="HAMAP-Rule" id="MF_03150"/>
    </source>
</evidence>
<dbReference type="NCBIfam" id="NF004012">
    <property type="entry name" value="PRK05477.1-2"/>
    <property type="match status" value="1"/>
</dbReference>
<comment type="similarity">
    <text evidence="8">Belongs to the amidase family. GatA subfamily.</text>
</comment>
<comment type="subunit">
    <text evidence="8">Subunit of the heterotrimeric GatCAB amidotransferase (AdT) complex, composed of A, B and C subunits.</text>
</comment>
<dbReference type="InterPro" id="IPR018027">
    <property type="entry name" value="Asn/Gln_amidotransferase"/>
</dbReference>
<dbReference type="NCBIfam" id="TIGR00133">
    <property type="entry name" value="gatB"/>
    <property type="match status" value="1"/>
</dbReference>
<evidence type="ECO:0000256" key="4">
    <source>
        <dbReference type="ARBA" id="ARBA00022840"/>
    </source>
</evidence>
<dbReference type="GO" id="GO:0005739">
    <property type="term" value="C:mitochondrion"/>
    <property type="evidence" value="ECO:0007669"/>
    <property type="project" value="UniProtKB-SubCell"/>
</dbReference>
<dbReference type="PANTHER" id="PTHR11659:SF0">
    <property type="entry name" value="GLUTAMYL-TRNA(GLN) AMIDOTRANSFERASE SUBUNIT B, MITOCHONDRIAL"/>
    <property type="match status" value="1"/>
</dbReference>
<feature type="domain" description="Asn/Gln amidotransferase" evidence="9">
    <location>
        <begin position="782"/>
        <end position="944"/>
    </location>
</feature>
<dbReference type="InterPro" id="IPR014746">
    <property type="entry name" value="Gln_synth/guanido_kin_cat_dom"/>
</dbReference>
<dbReference type="InterPro" id="IPR020556">
    <property type="entry name" value="Amidase_CS"/>
</dbReference>
<dbReference type="PROSITE" id="PS01234">
    <property type="entry name" value="GATB"/>
    <property type="match status" value="1"/>
</dbReference>
<dbReference type="GO" id="GO:0050567">
    <property type="term" value="F:glutaminyl-tRNA synthase (glutamine-hydrolyzing) activity"/>
    <property type="evidence" value="ECO:0007669"/>
    <property type="project" value="UniProtKB-UniRule"/>
</dbReference>
<dbReference type="FunFam" id="1.10.10.410:FF:000001">
    <property type="entry name" value="Aspartyl/glutamyl-tRNA(Asn/Gln) amidotransferase subunit B"/>
    <property type="match status" value="1"/>
</dbReference>
<comment type="caution">
    <text evidence="10">The sequence shown here is derived from an EMBL/GenBank/DDBJ whole genome shotgun (WGS) entry which is preliminary data.</text>
</comment>
<gene>
    <name evidence="10" type="ORF">BGZ97_004068</name>
</gene>
<dbReference type="Pfam" id="PF01425">
    <property type="entry name" value="Amidase"/>
    <property type="match status" value="1"/>
</dbReference>
<dbReference type="NCBIfam" id="TIGR00132">
    <property type="entry name" value="gatA"/>
    <property type="match status" value="1"/>
</dbReference>
<comment type="catalytic activity">
    <reaction evidence="6">
        <text>L-aspartyl-tRNA(Asn) + L-glutamine + ATP + H2O = L-asparaginyl-tRNA(Asn) + L-glutamate + ADP + phosphate + 2 H(+)</text>
        <dbReference type="Rhea" id="RHEA:14513"/>
        <dbReference type="Rhea" id="RHEA-COMP:9674"/>
        <dbReference type="Rhea" id="RHEA-COMP:9677"/>
        <dbReference type="ChEBI" id="CHEBI:15377"/>
        <dbReference type="ChEBI" id="CHEBI:15378"/>
        <dbReference type="ChEBI" id="CHEBI:29985"/>
        <dbReference type="ChEBI" id="CHEBI:30616"/>
        <dbReference type="ChEBI" id="CHEBI:43474"/>
        <dbReference type="ChEBI" id="CHEBI:58359"/>
        <dbReference type="ChEBI" id="CHEBI:78515"/>
        <dbReference type="ChEBI" id="CHEBI:78516"/>
        <dbReference type="ChEBI" id="CHEBI:456216"/>
    </reaction>
</comment>
<dbReference type="InterPro" id="IPR023631">
    <property type="entry name" value="Amidase_dom"/>
</dbReference>
<evidence type="ECO:0000256" key="6">
    <source>
        <dbReference type="ARBA" id="ARBA00047380"/>
    </source>
</evidence>
<organism evidence="10 11">
    <name type="scientific">Linnemannia gamsii</name>
    <dbReference type="NCBI Taxonomy" id="64522"/>
    <lineage>
        <taxon>Eukaryota</taxon>
        <taxon>Fungi</taxon>
        <taxon>Fungi incertae sedis</taxon>
        <taxon>Mucoromycota</taxon>
        <taxon>Mortierellomycotina</taxon>
        <taxon>Mortierellomycetes</taxon>
        <taxon>Mortierellales</taxon>
        <taxon>Mortierellaceae</taxon>
        <taxon>Linnemannia</taxon>
    </lineage>
</organism>
<dbReference type="PROSITE" id="PS00571">
    <property type="entry name" value="AMIDASES"/>
    <property type="match status" value="1"/>
</dbReference>
<comment type="function">
    <text evidence="8">Allows the formation of correctly charged Gln-tRNA(Gln) through the transamidation of misacylated Glu-tRNA(Gln) in the mitochondria. The reaction takes place in the presence of glutamine and ATP through an activated gamma-phospho-Glu-tRNA(Gln).</text>
</comment>
<evidence type="ECO:0000259" key="9">
    <source>
        <dbReference type="SMART" id="SM00845"/>
    </source>
</evidence>
<reference evidence="10" key="1">
    <citation type="journal article" date="2020" name="Fungal Divers.">
        <title>Resolving the Mortierellaceae phylogeny through synthesis of multi-gene phylogenetics and phylogenomics.</title>
        <authorList>
            <person name="Vandepol N."/>
            <person name="Liber J."/>
            <person name="Desiro A."/>
            <person name="Na H."/>
            <person name="Kennedy M."/>
            <person name="Barry K."/>
            <person name="Grigoriev I.V."/>
            <person name="Miller A.N."/>
            <person name="O'Donnell K."/>
            <person name="Stajich J.E."/>
            <person name="Bonito G."/>
        </authorList>
    </citation>
    <scope>NUCLEOTIDE SEQUENCE</scope>
    <source>
        <strain evidence="10">NVP60</strain>
    </source>
</reference>
<dbReference type="SUPFAM" id="SSF55931">
    <property type="entry name" value="Glutamine synthetase/guanido kinase"/>
    <property type="match status" value="1"/>
</dbReference>
<name>A0A9P6RRX4_9FUNG</name>
<dbReference type="EC" id="6.3.5.7" evidence="8"/>
<dbReference type="OrthoDB" id="1722066at2759"/>
<dbReference type="HAMAP" id="MF_00120">
    <property type="entry name" value="GatA"/>
    <property type="match status" value="1"/>
</dbReference>
<comment type="subcellular location">
    <subcellularLocation>
        <location evidence="8">Mitochondrion</location>
    </subcellularLocation>
</comment>
<dbReference type="HAMAP" id="MF_00121">
    <property type="entry name" value="GatB"/>
    <property type="match status" value="1"/>
</dbReference>
<evidence type="ECO:0000256" key="5">
    <source>
        <dbReference type="ARBA" id="ARBA00022917"/>
    </source>
</evidence>
<feature type="active site" description="Charge relay system" evidence="8">
    <location>
        <position position="75"/>
    </location>
</feature>
<evidence type="ECO:0000256" key="1">
    <source>
        <dbReference type="ARBA" id="ARBA00005306"/>
    </source>
</evidence>
<accession>A0A9P6RRX4</accession>
<dbReference type="PANTHER" id="PTHR11659">
    <property type="entry name" value="GLUTAMYL-TRNA GLN AMIDOTRANSFERASE SUBUNIT B MITOCHONDRIAL AND PROKARYOTIC PET112-RELATED"/>
    <property type="match status" value="1"/>
</dbReference>
<dbReference type="GO" id="GO:0005524">
    <property type="term" value="F:ATP binding"/>
    <property type="evidence" value="ECO:0007669"/>
    <property type="project" value="UniProtKB-KW"/>
</dbReference>
<dbReference type="Gene3D" id="3.90.1300.10">
    <property type="entry name" value="Amidase signature (AS) domain"/>
    <property type="match status" value="1"/>
</dbReference>
<dbReference type="SMART" id="SM00845">
    <property type="entry name" value="GatB_Yqey"/>
    <property type="match status" value="1"/>
</dbReference>
<dbReference type="NCBIfam" id="NF004015">
    <property type="entry name" value="PRK05477.1-5"/>
    <property type="match status" value="1"/>
</dbReference>
<evidence type="ECO:0000313" key="11">
    <source>
        <dbReference type="Proteomes" id="UP000823405"/>
    </source>
</evidence>
<dbReference type="InterPro" id="IPR004412">
    <property type="entry name" value="GatA"/>
</dbReference>
<comment type="similarity">
    <text evidence="1 7">Belongs to the GatB/GatE family. GatB subfamily.</text>
</comment>
<dbReference type="InterPro" id="IPR006075">
    <property type="entry name" value="Asn/Gln-tRNA_Trfase_suB/E_cat"/>
</dbReference>